<comment type="caution">
    <text evidence="3">The sequence shown here is derived from an EMBL/GenBank/DDBJ whole genome shotgun (WGS) entry which is preliminary data.</text>
</comment>
<keyword evidence="1" id="KW-0812">Transmembrane</keyword>
<accession>A0A198A4L5</accession>
<evidence type="ECO:0008006" key="5">
    <source>
        <dbReference type="Google" id="ProtNLM"/>
    </source>
</evidence>
<protein>
    <recommendedName>
        <fullName evidence="5">Polymer-forming cytoskeletal protein</fullName>
    </recommendedName>
</protein>
<feature type="transmembrane region" description="Helical" evidence="1">
    <location>
        <begin position="164"/>
        <end position="187"/>
    </location>
</feature>
<reference evidence="3 4" key="1">
    <citation type="submission" date="2016-05" db="EMBL/GenBank/DDBJ databases">
        <title>Paenibacillus sp. 1ZS3-15 nov., isolated from the rhizosphere soil.</title>
        <authorList>
            <person name="Zhang X.X."/>
            <person name="Zhang J."/>
        </authorList>
    </citation>
    <scope>NUCLEOTIDE SEQUENCE [LARGE SCALE GENOMIC DNA]</scope>
    <source>
        <strain evidence="3 4">1ZS3-15</strain>
    </source>
</reference>
<evidence type="ECO:0000256" key="1">
    <source>
        <dbReference type="SAM" id="Phobius"/>
    </source>
</evidence>
<feature type="signal peptide" evidence="2">
    <location>
        <begin position="1"/>
        <end position="26"/>
    </location>
</feature>
<dbReference type="EMBL" id="LYPB01000078">
    <property type="protein sequence ID" value="OAS15903.1"/>
    <property type="molecule type" value="Genomic_DNA"/>
</dbReference>
<evidence type="ECO:0000313" key="4">
    <source>
        <dbReference type="Proteomes" id="UP000078454"/>
    </source>
</evidence>
<dbReference type="AlphaFoldDB" id="A0A198A4L5"/>
<keyword evidence="1" id="KW-1133">Transmembrane helix</keyword>
<feature type="transmembrane region" description="Helical" evidence="1">
    <location>
        <begin position="114"/>
        <end position="144"/>
    </location>
</feature>
<organism evidence="3 4">
    <name type="scientific">Paenibacillus oryzisoli</name>
    <dbReference type="NCBI Taxonomy" id="1850517"/>
    <lineage>
        <taxon>Bacteria</taxon>
        <taxon>Bacillati</taxon>
        <taxon>Bacillota</taxon>
        <taxon>Bacilli</taxon>
        <taxon>Bacillales</taxon>
        <taxon>Paenibacillaceae</taxon>
        <taxon>Paenibacillus</taxon>
    </lineage>
</organism>
<evidence type="ECO:0000313" key="3">
    <source>
        <dbReference type="EMBL" id="OAS15903.1"/>
    </source>
</evidence>
<feature type="chain" id="PRO_5008277813" description="Polymer-forming cytoskeletal protein" evidence="2">
    <location>
        <begin position="27"/>
        <end position="277"/>
    </location>
</feature>
<proteinExistence type="predicted"/>
<feature type="transmembrane region" description="Helical" evidence="1">
    <location>
        <begin position="226"/>
        <end position="243"/>
    </location>
</feature>
<gene>
    <name evidence="3" type="ORF">A8708_09430</name>
</gene>
<keyword evidence="2" id="KW-0732">Signal</keyword>
<name>A0A198A4L5_9BACL</name>
<sequence length="277" mass="30186">MKKKRLFFIALMFCTLLFTIPTNAMAKGIFEHQDTVVPANQVVDDVVVVGADTTIWGTVNDSVIVFNGDLHLKSSAKVNGFVLVVGGKIQQEQGAFISDEIINLSFDKATQNSLLIGGGLVIGTWLLQLTISIILILLPLLTILILKQRIQPFMTHARQSPGRLLYIGFFSSVILVALTVLLLVTVIGIPLAILLLVLVLLAFIIGMAALSIIVGEKIQGTFGRSNWFISLTGLILIVALMNIPLVGMILFFGILLFSMGVITLWVLEKANKKSMVR</sequence>
<dbReference type="STRING" id="1850517.A8708_09430"/>
<feature type="transmembrane region" description="Helical" evidence="1">
    <location>
        <begin position="249"/>
        <end position="267"/>
    </location>
</feature>
<evidence type="ECO:0000256" key="2">
    <source>
        <dbReference type="SAM" id="SignalP"/>
    </source>
</evidence>
<dbReference type="OrthoDB" id="2942116at2"/>
<keyword evidence="4" id="KW-1185">Reference proteome</keyword>
<dbReference type="RefSeq" id="WP_068667751.1">
    <property type="nucleotide sequence ID" value="NZ_LYPB01000078.1"/>
</dbReference>
<dbReference type="Proteomes" id="UP000078454">
    <property type="component" value="Unassembled WGS sequence"/>
</dbReference>
<keyword evidence="1" id="KW-0472">Membrane</keyword>
<feature type="transmembrane region" description="Helical" evidence="1">
    <location>
        <begin position="193"/>
        <end position="214"/>
    </location>
</feature>